<sequence>MSLFTEEYPSLDSYWRSIILFGKNSATYKFALAKSLLELSPQTNTFISLEELAVPFCQHISTHLKTNDKQITSTSSKFIDACRQLNEQKMEQDHLIQYAVKYGFENVLDAFHNVNQNHIPVQFFETIKTGKKPKGIIITDNFYKLKETSQASNFILETEARWRLVETAWALGLAPSLVEVKYDELKGEFFVDSSDKRRRTDITSARASLIGYQKAKCFYCFDDISTDPNHDLFADIDHFFPHSLQNSTRTNLSGIWNLVLACKRCNRGENGKFAKIPEIHLLERLHKRNSFFINSHNPLRETLMNQTGKSEKQRITFLQQMNLFAINQLVQYWKPHNTFTPAF</sequence>
<dbReference type="STRING" id="1886670.PTI45_02766"/>
<dbReference type="CDD" id="cd00085">
    <property type="entry name" value="HNHc"/>
    <property type="match status" value="1"/>
</dbReference>
<protein>
    <submittedName>
        <fullName evidence="1">Uncharacterized protein</fullName>
    </submittedName>
</protein>
<evidence type="ECO:0000313" key="1">
    <source>
        <dbReference type="EMBL" id="ODP27743.1"/>
    </source>
</evidence>
<dbReference type="EMBL" id="MDER01000046">
    <property type="protein sequence ID" value="ODP27743.1"/>
    <property type="molecule type" value="Genomic_DNA"/>
</dbReference>
<gene>
    <name evidence="1" type="ORF">PTI45_02766</name>
</gene>
<reference evidence="1 2" key="1">
    <citation type="submission" date="2016-08" db="EMBL/GenBank/DDBJ databases">
        <title>Genome sequencing of Paenibacillus sp. TI45-13ar, isolated from Korean traditional nuruk.</title>
        <authorList>
            <person name="Kim S.-J."/>
        </authorList>
    </citation>
    <scope>NUCLEOTIDE SEQUENCE [LARGE SCALE GENOMIC DNA]</scope>
    <source>
        <strain evidence="1 2">TI45-13ar</strain>
    </source>
</reference>
<dbReference type="Proteomes" id="UP000094578">
    <property type="component" value="Unassembled WGS sequence"/>
</dbReference>
<keyword evidence="2" id="KW-1185">Reference proteome</keyword>
<proteinExistence type="predicted"/>
<organism evidence="1 2">
    <name type="scientific">Paenibacillus nuruki</name>
    <dbReference type="NCBI Taxonomy" id="1886670"/>
    <lineage>
        <taxon>Bacteria</taxon>
        <taxon>Bacillati</taxon>
        <taxon>Bacillota</taxon>
        <taxon>Bacilli</taxon>
        <taxon>Bacillales</taxon>
        <taxon>Paenibacillaceae</taxon>
        <taxon>Paenibacillus</taxon>
    </lineage>
</organism>
<accession>A0A1E3L264</accession>
<name>A0A1E3L264_9BACL</name>
<dbReference type="AlphaFoldDB" id="A0A1E3L264"/>
<dbReference type="InterPro" id="IPR003615">
    <property type="entry name" value="HNH_nuc"/>
</dbReference>
<dbReference type="Gene3D" id="1.10.30.50">
    <property type="match status" value="1"/>
</dbReference>
<dbReference type="RefSeq" id="WP_069328177.1">
    <property type="nucleotide sequence ID" value="NZ_MDER01000046.1"/>
</dbReference>
<evidence type="ECO:0000313" key="2">
    <source>
        <dbReference type="Proteomes" id="UP000094578"/>
    </source>
</evidence>
<dbReference type="PATRIC" id="fig|1886670.3.peg.2812"/>
<comment type="caution">
    <text evidence="1">The sequence shown here is derived from an EMBL/GenBank/DDBJ whole genome shotgun (WGS) entry which is preliminary data.</text>
</comment>